<evidence type="ECO:0000256" key="7">
    <source>
        <dbReference type="SAM" id="Phobius"/>
    </source>
</evidence>
<evidence type="ECO:0000259" key="8">
    <source>
        <dbReference type="Pfam" id="PF19053"/>
    </source>
</evidence>
<feature type="transmembrane region" description="Helical" evidence="7">
    <location>
        <begin position="382"/>
        <end position="401"/>
    </location>
</feature>
<dbReference type="NCBIfam" id="TIGR03920">
    <property type="entry name" value="T7SS_EccD"/>
    <property type="match status" value="1"/>
</dbReference>
<comment type="similarity">
    <text evidence="2">Belongs to the EccD/Snm4 family.</text>
</comment>
<feature type="transmembrane region" description="Helical" evidence="7">
    <location>
        <begin position="157"/>
        <end position="176"/>
    </location>
</feature>
<feature type="domain" description="EccD-like transmembrane" evidence="8">
    <location>
        <begin position="129"/>
        <end position="471"/>
    </location>
</feature>
<name>A0A365GXB1_9ACTN</name>
<evidence type="ECO:0000256" key="1">
    <source>
        <dbReference type="ARBA" id="ARBA00004651"/>
    </source>
</evidence>
<keyword evidence="5 7" id="KW-1133">Transmembrane helix</keyword>
<dbReference type="AlphaFoldDB" id="A0A365GXB1"/>
<evidence type="ECO:0000313" key="9">
    <source>
        <dbReference type="EMBL" id="RAY11456.1"/>
    </source>
</evidence>
<sequence>MQREWHRRIREDTRVNDLCRVTIMAPRRRIDLSIPADIPLAQLLPTLLQASGQDLADSGLTHSGWALQRLDEAPFSSAQSLATLGVRDGEVLYLRPQLSQLPELAFDDVADVIATGVNDRPDRWRPETTRRFGLAAAAAVLSAGLAVPSLAGPPWTLMAIVTGVMAVLLVGVGALLSRAAGDAAAGAVLGYCALPYAFLGGLLAPARPVPLPSLGALHLLAAFAAVSLVAVAAGFAIAEGLPNFLGIGGVALFGVAGAGCVAGFGLSPVGVAAFTAATGVVLTAMIPSLAFKLARLPLPPVPADADELRSAARPFDGPTVLRRTGEADRFATGLVTGVGLMALAGQAFLITADGWLPHTMSVVLSAVLLLRARVFHGRAQRLWMLVVGLAGLAVAALEGAAGGSPGAAALTVLLPLLVAAGVILGMALRLPAGRPTPFWGRAGDLLDLALVTSLIPLALGLLGLYSWLRGLSG</sequence>
<dbReference type="Pfam" id="PF19053">
    <property type="entry name" value="EccD"/>
    <property type="match status" value="1"/>
</dbReference>
<evidence type="ECO:0000256" key="6">
    <source>
        <dbReference type="ARBA" id="ARBA00023136"/>
    </source>
</evidence>
<evidence type="ECO:0000256" key="4">
    <source>
        <dbReference type="ARBA" id="ARBA00022692"/>
    </source>
</evidence>
<dbReference type="RefSeq" id="WP_111871356.1">
    <property type="nucleotide sequence ID" value="NZ_QLYX01000018.1"/>
</dbReference>
<feature type="transmembrane region" description="Helical" evidence="7">
    <location>
        <begin position="132"/>
        <end position="151"/>
    </location>
</feature>
<comment type="subcellular location">
    <subcellularLocation>
        <location evidence="1">Cell membrane</location>
        <topology evidence="1">Multi-pass membrane protein</topology>
    </subcellularLocation>
</comment>
<feature type="transmembrane region" description="Helical" evidence="7">
    <location>
        <begin position="216"/>
        <end position="237"/>
    </location>
</feature>
<evidence type="ECO:0000313" key="10">
    <source>
        <dbReference type="Proteomes" id="UP000251891"/>
    </source>
</evidence>
<keyword evidence="6 7" id="KW-0472">Membrane</keyword>
<dbReference type="Pfam" id="PF08817">
    <property type="entry name" value="YukD"/>
    <property type="match status" value="1"/>
</dbReference>
<dbReference type="EMBL" id="QLYX01000018">
    <property type="protein sequence ID" value="RAY11456.1"/>
    <property type="molecule type" value="Genomic_DNA"/>
</dbReference>
<accession>A0A365GXB1</accession>
<dbReference type="PIRSF" id="PIRSF017804">
    <property type="entry name" value="Secretion_EccD1"/>
    <property type="match status" value="1"/>
</dbReference>
<comment type="caution">
    <text evidence="9">The sequence shown here is derived from an EMBL/GenBank/DDBJ whole genome shotgun (WGS) entry which is preliminary data.</text>
</comment>
<dbReference type="InterPro" id="IPR024962">
    <property type="entry name" value="YukD-like"/>
</dbReference>
<dbReference type="Proteomes" id="UP000251891">
    <property type="component" value="Unassembled WGS sequence"/>
</dbReference>
<feature type="transmembrane region" description="Helical" evidence="7">
    <location>
        <begin position="183"/>
        <end position="204"/>
    </location>
</feature>
<evidence type="ECO:0000256" key="5">
    <source>
        <dbReference type="ARBA" id="ARBA00022989"/>
    </source>
</evidence>
<feature type="transmembrane region" description="Helical" evidence="7">
    <location>
        <begin position="330"/>
        <end position="349"/>
    </location>
</feature>
<dbReference type="GO" id="GO:0005886">
    <property type="term" value="C:plasma membrane"/>
    <property type="evidence" value="ECO:0007669"/>
    <property type="project" value="UniProtKB-SubCell"/>
</dbReference>
<feature type="transmembrane region" description="Helical" evidence="7">
    <location>
        <begin position="271"/>
        <end position="291"/>
    </location>
</feature>
<feature type="transmembrane region" description="Helical" evidence="7">
    <location>
        <begin position="355"/>
        <end position="370"/>
    </location>
</feature>
<dbReference type="OrthoDB" id="4775372at2"/>
<evidence type="ECO:0000256" key="2">
    <source>
        <dbReference type="ARBA" id="ARBA00006162"/>
    </source>
</evidence>
<reference evidence="9 10" key="1">
    <citation type="submission" date="2018-06" db="EMBL/GenBank/DDBJ databases">
        <title>Actinomadura craniellae sp. nov. isolated from marine sponge Craniella sp.</title>
        <authorList>
            <person name="Li L."/>
            <person name="Xu Q.H."/>
            <person name="Lin H.W."/>
            <person name="Lu Y.H."/>
        </authorList>
    </citation>
    <scope>NUCLEOTIDE SEQUENCE [LARGE SCALE GENOMIC DNA]</scope>
    <source>
        <strain evidence="9 10">LHW63021</strain>
    </source>
</reference>
<keyword evidence="4 7" id="KW-0812">Transmembrane</keyword>
<dbReference type="Gene3D" id="3.10.20.90">
    <property type="entry name" value="Phosphatidylinositol 3-kinase Catalytic Subunit, Chain A, domain 1"/>
    <property type="match status" value="1"/>
</dbReference>
<organism evidence="9 10">
    <name type="scientific">Actinomadura craniellae</name>
    <dbReference type="NCBI Taxonomy" id="2231787"/>
    <lineage>
        <taxon>Bacteria</taxon>
        <taxon>Bacillati</taxon>
        <taxon>Actinomycetota</taxon>
        <taxon>Actinomycetes</taxon>
        <taxon>Streptosporangiales</taxon>
        <taxon>Thermomonosporaceae</taxon>
        <taxon>Actinomadura</taxon>
    </lineage>
</organism>
<dbReference type="InterPro" id="IPR006707">
    <property type="entry name" value="T7SS_EccD"/>
</dbReference>
<evidence type="ECO:0000256" key="3">
    <source>
        <dbReference type="ARBA" id="ARBA00022475"/>
    </source>
</evidence>
<dbReference type="InterPro" id="IPR044049">
    <property type="entry name" value="EccD_transm"/>
</dbReference>
<feature type="transmembrane region" description="Helical" evidence="7">
    <location>
        <begin position="244"/>
        <end position="265"/>
    </location>
</feature>
<feature type="transmembrane region" description="Helical" evidence="7">
    <location>
        <begin position="448"/>
        <end position="468"/>
    </location>
</feature>
<protein>
    <submittedName>
        <fullName evidence="9">Type VII secretion integral membrane protein EccD</fullName>
    </submittedName>
</protein>
<proteinExistence type="inferred from homology"/>
<keyword evidence="3" id="KW-1003">Cell membrane</keyword>
<keyword evidence="10" id="KW-1185">Reference proteome</keyword>
<gene>
    <name evidence="9" type="primary">eccD</name>
    <name evidence="9" type="ORF">DPM19_29545</name>
</gene>
<feature type="transmembrane region" description="Helical" evidence="7">
    <location>
        <begin position="407"/>
        <end position="428"/>
    </location>
</feature>